<comment type="caution">
    <text evidence="2">The sequence shown here is derived from an EMBL/GenBank/DDBJ whole genome shotgun (WGS) entry which is preliminary data.</text>
</comment>
<reference evidence="2 3" key="1">
    <citation type="submission" date="2020-04" db="EMBL/GenBank/DDBJ databases">
        <title>Plant Genome Project.</title>
        <authorList>
            <person name="Zhang R.-G."/>
        </authorList>
    </citation>
    <scope>NUCLEOTIDE SEQUENCE [LARGE SCALE GENOMIC DNA]</scope>
    <source>
        <strain evidence="2">YNK0</strain>
        <tissue evidence="2">Leaf</tissue>
    </source>
</reference>
<dbReference type="PANTHER" id="PTHR10026">
    <property type="entry name" value="CYCLIN"/>
    <property type="match status" value="1"/>
</dbReference>
<dbReference type="GO" id="GO:0016538">
    <property type="term" value="F:cyclin-dependent protein serine/threonine kinase regulator activity"/>
    <property type="evidence" value="ECO:0007669"/>
    <property type="project" value="InterPro"/>
</dbReference>
<keyword evidence="3" id="KW-1185">Reference proteome</keyword>
<sequence>MTAEGQLPDHPSKHGIAGDASHMVSQQYAPEGFQCCTPKWYFSMQEIEDYSPSKKDGINFKKETHLRKLYCSFLQELGMTLKVYLLCTLLSASCRTYFKFFEIFPSFLWGIHLLFSAVFETPGNNSNLNDVMPSILSASISCKEQVAGVSYLLFSYTCFPTIATVSMFLSCKMEETPRLLRDVIVVGYETMYRRDPAATRRIKQNEVYKKQKELILIGERLLLATIAFDLNIQLPYKPLVAALKRLKIPHNDLAKVAWNFVNDWLWTTLCLQYKPHYIAAGSLFLAAKLHKVKLPSERGKVWWLEFEVSPKQLEDFFLHKQYSHKEVMQQMLKSLEQNRRQVIPSAREKATSATVVRKAVSHGSITARVSSNGTEKVGVDRSKESKDTGTDGQNLACGDTCIAMKRQVFRCQTSDCGSMNSVVENADGHEESEVQPKKRDSNQILSCKIVSYRGGFSKSDNDGINEMLKRRWDRPTTRKGVQAMNDDVESEAWIVRA</sequence>
<dbReference type="InterPro" id="IPR043198">
    <property type="entry name" value="Cyclin/Ssn8"/>
</dbReference>
<dbReference type="OrthoDB" id="10264655at2759"/>
<dbReference type="Gene3D" id="1.10.472.10">
    <property type="entry name" value="Cyclin-like"/>
    <property type="match status" value="2"/>
</dbReference>
<organism evidence="2 3">
    <name type="scientific">Tetracentron sinense</name>
    <name type="common">Spur-leaf</name>
    <dbReference type="NCBI Taxonomy" id="13715"/>
    <lineage>
        <taxon>Eukaryota</taxon>
        <taxon>Viridiplantae</taxon>
        <taxon>Streptophyta</taxon>
        <taxon>Embryophyta</taxon>
        <taxon>Tracheophyta</taxon>
        <taxon>Spermatophyta</taxon>
        <taxon>Magnoliopsida</taxon>
        <taxon>Trochodendrales</taxon>
        <taxon>Trochodendraceae</taxon>
        <taxon>Tetracentron</taxon>
    </lineage>
</organism>
<accession>A0A834Z0Q5</accession>
<proteinExistence type="predicted"/>
<feature type="compositionally biased region" description="Basic and acidic residues" evidence="1">
    <location>
        <begin position="377"/>
        <end position="389"/>
    </location>
</feature>
<protein>
    <submittedName>
        <fullName evidence="2">Uncharacterized protein</fullName>
    </submittedName>
</protein>
<dbReference type="EMBL" id="JABCRI010000012">
    <property type="protein sequence ID" value="KAF8396401.1"/>
    <property type="molecule type" value="Genomic_DNA"/>
</dbReference>
<gene>
    <name evidence="2" type="ORF">HHK36_018018</name>
</gene>
<feature type="region of interest" description="Disordered" evidence="1">
    <location>
        <begin position="370"/>
        <end position="391"/>
    </location>
</feature>
<evidence type="ECO:0000313" key="3">
    <source>
        <dbReference type="Proteomes" id="UP000655225"/>
    </source>
</evidence>
<dbReference type="GO" id="GO:0006357">
    <property type="term" value="P:regulation of transcription by RNA polymerase II"/>
    <property type="evidence" value="ECO:0007669"/>
    <property type="project" value="InterPro"/>
</dbReference>
<name>A0A834Z0Q5_TETSI</name>
<dbReference type="InterPro" id="IPR036915">
    <property type="entry name" value="Cyclin-like_sf"/>
</dbReference>
<dbReference type="Proteomes" id="UP000655225">
    <property type="component" value="Unassembled WGS sequence"/>
</dbReference>
<dbReference type="SUPFAM" id="SSF47954">
    <property type="entry name" value="Cyclin-like"/>
    <property type="match status" value="3"/>
</dbReference>
<dbReference type="AlphaFoldDB" id="A0A834Z0Q5"/>
<dbReference type="OMA" id="SHAKNGW"/>
<evidence type="ECO:0000256" key="1">
    <source>
        <dbReference type="SAM" id="MobiDB-lite"/>
    </source>
</evidence>
<evidence type="ECO:0000313" key="2">
    <source>
        <dbReference type="EMBL" id="KAF8396401.1"/>
    </source>
</evidence>